<dbReference type="PANTHER" id="PTHR34427:SF5">
    <property type="entry name" value="DUF4283 DOMAIN-CONTAINING PROTEIN"/>
    <property type="match status" value="1"/>
</dbReference>
<organism evidence="1 2">
    <name type="scientific">Actinidia rufa</name>
    <dbReference type="NCBI Taxonomy" id="165716"/>
    <lineage>
        <taxon>Eukaryota</taxon>
        <taxon>Viridiplantae</taxon>
        <taxon>Streptophyta</taxon>
        <taxon>Embryophyta</taxon>
        <taxon>Tracheophyta</taxon>
        <taxon>Spermatophyta</taxon>
        <taxon>Magnoliopsida</taxon>
        <taxon>eudicotyledons</taxon>
        <taxon>Gunneridae</taxon>
        <taxon>Pentapetalae</taxon>
        <taxon>asterids</taxon>
        <taxon>Ericales</taxon>
        <taxon>Actinidiaceae</taxon>
        <taxon>Actinidia</taxon>
    </lineage>
</organism>
<evidence type="ECO:0000313" key="2">
    <source>
        <dbReference type="Proteomes" id="UP000585474"/>
    </source>
</evidence>
<protein>
    <recommendedName>
        <fullName evidence="3">DUF4283 domain-containing protein</fullName>
    </recommendedName>
</protein>
<accession>A0A7J0DE35</accession>
<comment type="caution">
    <text evidence="1">The sequence shown here is derived from an EMBL/GenBank/DDBJ whole genome shotgun (WGS) entry which is preliminary data.</text>
</comment>
<dbReference type="OrthoDB" id="1722780at2759"/>
<proteinExistence type="predicted"/>
<sequence length="433" mass="48992">MGGDMAVLTFKDLEERESMFNKRKMAWLKDWFVESFKWENTKSNPSSRLVWLNCYGIPLHLWNLQTFSEIGKIWGEIIMIAEETLKNLSFVVGKVLISTTVMDSINKTVELDNNGSLTQIRVMEEQLVMNTVLRTDCACPGCLMEPSSLNQTLDETSTQPPIRTANGGDASPKFPLIEEVAEFVNHPLEVVPSLLAPCPTKADENPCLININSMQLVPSLGLMADKPKRKQRSIEDILGLPKHLKAKKSGRRGKQKCVVFRSAMAAAAFSVSTEGITNRNRILISEEKAVWSVIRILGTDYMGNDEDVISRIMVTDEEAELGDVLVDSVHVDADGSVVGLITLWSPDFFKYAAFLRWCGVSWVAPASLIRLFHWWRDWSWQTRVRQPRVKAIWAPFPLAVLWSIWNARNQKILDNKSVNYVETTDLIMARIAF</sequence>
<evidence type="ECO:0008006" key="3">
    <source>
        <dbReference type="Google" id="ProtNLM"/>
    </source>
</evidence>
<gene>
    <name evidence="1" type="ORF">Acr_00g0027860</name>
</gene>
<dbReference type="PANTHER" id="PTHR34427">
    <property type="entry name" value="DUF4283 DOMAIN PROTEIN"/>
    <property type="match status" value="1"/>
</dbReference>
<reference evidence="2" key="1">
    <citation type="submission" date="2019-07" db="EMBL/GenBank/DDBJ databases">
        <title>De Novo Assembly of kiwifruit Actinidia rufa.</title>
        <authorList>
            <person name="Sugita-Konishi S."/>
            <person name="Sato K."/>
            <person name="Mori E."/>
            <person name="Abe Y."/>
            <person name="Kisaki G."/>
            <person name="Hamano K."/>
            <person name="Suezawa K."/>
            <person name="Otani M."/>
            <person name="Fukuda T."/>
            <person name="Manabe T."/>
            <person name="Gomi K."/>
            <person name="Tabuchi M."/>
            <person name="Akimitsu K."/>
            <person name="Kataoka I."/>
        </authorList>
    </citation>
    <scope>NUCLEOTIDE SEQUENCE [LARGE SCALE GENOMIC DNA]</scope>
    <source>
        <strain evidence="2">cv. Fuchu</strain>
    </source>
</reference>
<dbReference type="Proteomes" id="UP000585474">
    <property type="component" value="Unassembled WGS sequence"/>
</dbReference>
<keyword evidence="2" id="KW-1185">Reference proteome</keyword>
<name>A0A7J0DE35_9ERIC</name>
<dbReference type="EMBL" id="BJWL01000186">
    <property type="protein sequence ID" value="GFS33349.1"/>
    <property type="molecule type" value="Genomic_DNA"/>
</dbReference>
<evidence type="ECO:0000313" key="1">
    <source>
        <dbReference type="EMBL" id="GFS33349.1"/>
    </source>
</evidence>
<dbReference type="AlphaFoldDB" id="A0A7J0DE35"/>